<feature type="transmembrane region" description="Helical" evidence="5">
    <location>
        <begin position="82"/>
        <end position="97"/>
    </location>
</feature>
<evidence type="ECO:0000256" key="5">
    <source>
        <dbReference type="SAM" id="Phobius"/>
    </source>
</evidence>
<dbReference type="Pfam" id="PF11168">
    <property type="entry name" value="DUF2955"/>
    <property type="match status" value="1"/>
</dbReference>
<feature type="transmembrane region" description="Helical" evidence="5">
    <location>
        <begin position="275"/>
        <end position="294"/>
    </location>
</feature>
<reference evidence="7 8" key="1">
    <citation type="journal article" date="2011" name="Front. Microbiol.">
        <title>Genomic signatures of strain selection and enhancement in Bacillus atrophaeus var. globigii, a historical biowarfare simulant.</title>
        <authorList>
            <person name="Gibbons H.S."/>
            <person name="Broomall S.M."/>
            <person name="McNew L.A."/>
            <person name="Daligault H."/>
            <person name="Chapman C."/>
            <person name="Bruce D."/>
            <person name="Karavis M."/>
            <person name="Krepps M."/>
            <person name="McGregor P.A."/>
            <person name="Hong C."/>
            <person name="Park K.H."/>
            <person name="Akmal A."/>
            <person name="Feldman A."/>
            <person name="Lin J.S."/>
            <person name="Chang W.E."/>
            <person name="Higgs B.W."/>
            <person name="Demirev P."/>
            <person name="Lindquist J."/>
            <person name="Liem A."/>
            <person name="Fochler E."/>
            <person name="Read T.D."/>
            <person name="Tapia R."/>
            <person name="Johnson S."/>
            <person name="Bishop-Lilly K.A."/>
            <person name="Detter C."/>
            <person name="Han C."/>
            <person name="Sozhamannan S."/>
            <person name="Rosenzweig C.N."/>
            <person name="Skowronski E.W."/>
        </authorList>
    </citation>
    <scope>NUCLEOTIDE SEQUENCE [LARGE SCALE GENOMIC DNA]</scope>
    <source>
        <strain evidence="7 8">CC-PW-9</strain>
    </source>
</reference>
<evidence type="ECO:0000313" key="8">
    <source>
        <dbReference type="Proteomes" id="UP000287996"/>
    </source>
</evidence>
<keyword evidence="8" id="KW-1185">Reference proteome</keyword>
<dbReference type="Pfam" id="PF13515">
    <property type="entry name" value="FUSC_2"/>
    <property type="match status" value="1"/>
</dbReference>
<dbReference type="AlphaFoldDB" id="A0A432ZQJ3"/>
<comment type="caution">
    <text evidence="7">The sequence shown here is derived from an EMBL/GenBank/DDBJ whole genome shotgun (WGS) entry which is preliminary data.</text>
</comment>
<keyword evidence="3 5" id="KW-1133">Transmembrane helix</keyword>
<dbReference type="RefSeq" id="WP_126841991.1">
    <property type="nucleotide sequence ID" value="NZ_PIQH01000006.1"/>
</dbReference>
<dbReference type="PIRSF" id="PIRSF029594">
    <property type="entry name" value="UCP029594"/>
    <property type="match status" value="1"/>
</dbReference>
<accession>A0A432ZQJ3</accession>
<evidence type="ECO:0000256" key="2">
    <source>
        <dbReference type="ARBA" id="ARBA00022692"/>
    </source>
</evidence>
<evidence type="ECO:0000259" key="6">
    <source>
        <dbReference type="Pfam" id="PF13515"/>
    </source>
</evidence>
<dbReference type="InterPro" id="IPR022604">
    <property type="entry name" value="DUF2955"/>
</dbReference>
<protein>
    <submittedName>
        <fullName evidence="7">1,4-alpha-glucan branching protein</fullName>
    </submittedName>
</protein>
<dbReference type="GO" id="GO:0016020">
    <property type="term" value="C:membrane"/>
    <property type="evidence" value="ECO:0007669"/>
    <property type="project" value="UniProtKB-SubCell"/>
</dbReference>
<sequence length="339" mass="36440">MQPLTANGLRQCLRIAIGATCGFVFAKVFGFQYGVFFTVVPMLLLGMVPVMNLHAARQLLAAGVVCALEVGIIGGLLGSHPILVTLVAFVLFLYRFICMAKGPLFLFGANGVLMLSILLHFASYPSTNVNDLLLNNLLANVLSIAVAFVLTVILPDVEPRPAAPQAPAKTSSRIRHEALLGAIVCTLAFIAFQSLDLKDSMSAQATMILVLFPMNWYGAIAYARRRAIGTILGVVYGLAAQALLYSWSHQLLLLVPLFWIGVLIFARLHVREANGAGVGFGALTTLGILFGQYLTPTSDLVFSGLYRVSSTLAAIVIAMTACFALHHLLNRFPATRFGD</sequence>
<feature type="transmembrane region" description="Helical" evidence="5">
    <location>
        <begin position="201"/>
        <end position="220"/>
    </location>
</feature>
<feature type="transmembrane region" description="Helical" evidence="5">
    <location>
        <begin position="104"/>
        <end position="125"/>
    </location>
</feature>
<gene>
    <name evidence="7" type="ORF">CWI84_07600</name>
</gene>
<feature type="transmembrane region" description="Helical" evidence="5">
    <location>
        <begin position="227"/>
        <end position="245"/>
    </location>
</feature>
<feature type="transmembrane region" description="Helical" evidence="5">
    <location>
        <begin position="251"/>
        <end position="268"/>
    </location>
</feature>
<feature type="transmembrane region" description="Helical" evidence="5">
    <location>
        <begin position="137"/>
        <end position="157"/>
    </location>
</feature>
<dbReference type="OrthoDB" id="6799126at2"/>
<evidence type="ECO:0000256" key="4">
    <source>
        <dbReference type="ARBA" id="ARBA00023136"/>
    </source>
</evidence>
<dbReference type="InterPro" id="IPR049453">
    <property type="entry name" value="Memb_transporter_dom"/>
</dbReference>
<organism evidence="7 8">
    <name type="scientific">Idiomarina tyrosinivorans</name>
    <dbReference type="NCBI Taxonomy" id="1445662"/>
    <lineage>
        <taxon>Bacteria</taxon>
        <taxon>Pseudomonadati</taxon>
        <taxon>Pseudomonadota</taxon>
        <taxon>Gammaproteobacteria</taxon>
        <taxon>Alteromonadales</taxon>
        <taxon>Idiomarinaceae</taxon>
        <taxon>Idiomarina</taxon>
    </lineage>
</organism>
<dbReference type="Proteomes" id="UP000287996">
    <property type="component" value="Unassembled WGS sequence"/>
</dbReference>
<keyword evidence="4 5" id="KW-0472">Membrane</keyword>
<feature type="transmembrane region" description="Helical" evidence="5">
    <location>
        <begin position="306"/>
        <end position="329"/>
    </location>
</feature>
<feature type="transmembrane region" description="Helical" evidence="5">
    <location>
        <begin position="178"/>
        <end position="195"/>
    </location>
</feature>
<feature type="transmembrane region" description="Helical" evidence="5">
    <location>
        <begin position="35"/>
        <end position="52"/>
    </location>
</feature>
<dbReference type="InterPro" id="IPR016926">
    <property type="entry name" value="UCP029594"/>
</dbReference>
<evidence type="ECO:0000256" key="3">
    <source>
        <dbReference type="ARBA" id="ARBA00022989"/>
    </source>
</evidence>
<name>A0A432ZQJ3_9GAMM</name>
<evidence type="ECO:0000313" key="7">
    <source>
        <dbReference type="EMBL" id="RUO80153.1"/>
    </source>
</evidence>
<comment type="subcellular location">
    <subcellularLocation>
        <location evidence="1">Membrane</location>
        <topology evidence="1">Multi-pass membrane protein</topology>
    </subcellularLocation>
</comment>
<proteinExistence type="predicted"/>
<keyword evidence="2 5" id="KW-0812">Transmembrane</keyword>
<dbReference type="EMBL" id="PIQH01000006">
    <property type="protein sequence ID" value="RUO80153.1"/>
    <property type="molecule type" value="Genomic_DNA"/>
</dbReference>
<feature type="domain" description="Integral membrane bound transporter" evidence="6">
    <location>
        <begin position="187"/>
        <end position="320"/>
    </location>
</feature>
<evidence type="ECO:0000256" key="1">
    <source>
        <dbReference type="ARBA" id="ARBA00004141"/>
    </source>
</evidence>